<dbReference type="RefSeq" id="WP_203858497.1">
    <property type="nucleotide sequence ID" value="NZ_BAAAZQ010000001.1"/>
</dbReference>
<proteinExistence type="predicted"/>
<dbReference type="SUPFAM" id="SSF52540">
    <property type="entry name" value="P-loop containing nucleoside triphosphate hydrolases"/>
    <property type="match status" value="2"/>
</dbReference>
<dbReference type="Pfam" id="PF00271">
    <property type="entry name" value="Helicase_C"/>
    <property type="match status" value="1"/>
</dbReference>
<feature type="domain" description="Helicase C-terminal" evidence="4">
    <location>
        <begin position="917"/>
        <end position="1103"/>
    </location>
</feature>
<dbReference type="InterPro" id="IPR027417">
    <property type="entry name" value="P-loop_NTPase"/>
</dbReference>
<gene>
    <name evidence="5" type="ORF">Pma05_35680</name>
</gene>
<name>A0ABQ4EQU4_9ACTN</name>
<evidence type="ECO:0000313" key="5">
    <source>
        <dbReference type="EMBL" id="GIG96995.1"/>
    </source>
</evidence>
<dbReference type="GO" id="GO:0004386">
    <property type="term" value="F:helicase activity"/>
    <property type="evidence" value="ECO:0007669"/>
    <property type="project" value="UniProtKB-KW"/>
</dbReference>
<dbReference type="InterPro" id="IPR014001">
    <property type="entry name" value="Helicase_ATP-bd"/>
</dbReference>
<dbReference type="SMART" id="SM00490">
    <property type="entry name" value="HELICc"/>
    <property type="match status" value="1"/>
</dbReference>
<dbReference type="Pfam" id="PF09369">
    <property type="entry name" value="MZB"/>
    <property type="match status" value="1"/>
</dbReference>
<evidence type="ECO:0000256" key="2">
    <source>
        <dbReference type="ARBA" id="ARBA00022840"/>
    </source>
</evidence>
<keyword evidence="6" id="KW-1185">Reference proteome</keyword>
<dbReference type="Pfam" id="PF00270">
    <property type="entry name" value="DEAD"/>
    <property type="match status" value="1"/>
</dbReference>
<dbReference type="PANTHER" id="PTHR47957">
    <property type="entry name" value="ATP-DEPENDENT HELICASE HRQ1"/>
    <property type="match status" value="1"/>
</dbReference>
<accession>A0ABQ4EQU4</accession>
<evidence type="ECO:0000256" key="1">
    <source>
        <dbReference type="ARBA" id="ARBA00022741"/>
    </source>
</evidence>
<dbReference type="Proteomes" id="UP000621500">
    <property type="component" value="Unassembled WGS sequence"/>
</dbReference>
<organism evidence="5 6">
    <name type="scientific">Plantactinospora mayteni</name>
    <dbReference type="NCBI Taxonomy" id="566021"/>
    <lineage>
        <taxon>Bacteria</taxon>
        <taxon>Bacillati</taxon>
        <taxon>Actinomycetota</taxon>
        <taxon>Actinomycetes</taxon>
        <taxon>Micromonosporales</taxon>
        <taxon>Micromonosporaceae</taxon>
        <taxon>Plantactinospora</taxon>
    </lineage>
</organism>
<keyword evidence="5" id="KW-0378">Hydrolase</keyword>
<protein>
    <submittedName>
        <fullName evidence="5">Helicase</fullName>
    </submittedName>
</protein>
<dbReference type="Gene3D" id="3.40.50.300">
    <property type="entry name" value="P-loop containing nucleotide triphosphate hydrolases"/>
    <property type="match status" value="2"/>
</dbReference>
<keyword evidence="2" id="KW-0067">ATP-binding</keyword>
<dbReference type="PROSITE" id="PS51192">
    <property type="entry name" value="HELICASE_ATP_BIND_1"/>
    <property type="match status" value="1"/>
</dbReference>
<dbReference type="PROSITE" id="PS51194">
    <property type="entry name" value="HELICASE_CTER"/>
    <property type="match status" value="1"/>
</dbReference>
<keyword evidence="1" id="KW-0547">Nucleotide-binding</keyword>
<dbReference type="InterPro" id="IPR001650">
    <property type="entry name" value="Helicase_C-like"/>
</dbReference>
<dbReference type="InterPro" id="IPR018973">
    <property type="entry name" value="MZB"/>
</dbReference>
<dbReference type="PANTHER" id="PTHR47957:SF3">
    <property type="entry name" value="ATP-DEPENDENT HELICASE HRQ1"/>
    <property type="match status" value="1"/>
</dbReference>
<feature type="domain" description="Helicase ATP-binding" evidence="3">
    <location>
        <begin position="88"/>
        <end position="288"/>
    </location>
</feature>
<dbReference type="InterPro" id="IPR011545">
    <property type="entry name" value="DEAD/DEAH_box_helicase_dom"/>
</dbReference>
<evidence type="ECO:0000313" key="6">
    <source>
        <dbReference type="Proteomes" id="UP000621500"/>
    </source>
</evidence>
<evidence type="ECO:0000259" key="3">
    <source>
        <dbReference type="PROSITE" id="PS51192"/>
    </source>
</evidence>
<evidence type="ECO:0000259" key="4">
    <source>
        <dbReference type="PROSITE" id="PS51194"/>
    </source>
</evidence>
<dbReference type="SMART" id="SM00487">
    <property type="entry name" value="DEXDc"/>
    <property type="match status" value="1"/>
</dbReference>
<sequence length="2153" mass="237849">MKPTIAADTLRRTLTQYLTTTFGLTDEPVRQGLEAFLTHPEQGIFRGPYLRIRTPFRPATANWRSALEWAPAGFTPYLHQARAFRRLSTLGKDAEPTLITTGTGSGKTEAFLIPLLDHCQRVRRQRGPGIKAILLYPMNALATDQTKRLNDLLVEHAELHQVTAGLYIGDVAAVEYPRVLTKRSEMRRTPPDILITNYKMLDLLLQRADDLPLWEGAEPAYVVLDEFHTYDGAQGTDVAILLRRLAAALGRSTPERPLGPICPVATSATLGSGGARDGRAAIREVAEQVFGVPFAPESLIGEDRYEPAEFLAEQDFDLPLPDPEEIAALDERASDRLTDRVAELLLGKAPADRAQLGALLRRHPLTKAVLDSLGTEPRTFAEVIEVLPRKNATGWGSAMKTRPEVTAQALARFVGLLARAENPDAPGRPLLNIETHLWVRAVSRLLRGVGPETTFGWYGEPERDADPFAPEVDQVVADTRYRRLPAIYCRHCGRSGWAAFSPEKDPQELEVDPDRIYRGSVGRDKRRVRAFIAATADEIQHRDRGLLVLEYGRRVRPFDPAQDRAGRLGDESVVVLGDLLGLDAAEKDRCPSCELDHGIRYLGAGLATLASVAITQLFTGGELAGAERKTLLFNDSVQDAAHRAGFVANRSYAFSLRSLLASQLRPGQPVGLDELIVDMVGAAVEPEILCTVVPPDLHDQPGVDGLLAGDNLRDRKAWTLVAERLAFAAVLETGLRARQGRTLELTRTVAVEVLLDDPAGAAAVCRDVHLTGPAVDGGPLPDDARYLAFLRGLLERLRIRGAVYHEWLVPYLRRGGTRWQIWGGRPEGMPAFPRGLSGPAFLLATPKSRSEFDAVTAKGNWYQDWTSRCLGLDPAVATGYLARLLPALAAAGIVAARDTEDGNRVYGLLPGHLRVTLLDDTSAVLAGVGCDTCHWQQTEHPDRVADWVGQPCRQYRCGGRLRPAPDDTAPDDYYRRLYLESPVFRVVTGEHTGMLTRGQRETVEEHFRTGDRYTDPNVLSCTPTLEMGIDIGALSAVVLASLPTGPANYVQRAGRAGRKSGNALVLTLVGRSDRDRYYLTEPRNMIAGQIVPPGCFLSAVEILRRQYLAHLIDLAARGRLPGVLPLPRRAHLLFGATGWLATLAEAGQRDGARLVEGFLRLFGDKVSDVAAEQLRHFADAGLTDRVKRADAAWEDRRGDLQRRLAGIDAVAGTLVKSDPDHARELKMLKSEAREVRKLLHRIAGAAAHGTLVEFGLLPNYALIDNRTLLDATLTWEEKMPDGSRRFHTELREYDRPARQALVEIAPGNTYYVRGYKHEISGLDLGPANRPAYERWRICARCGYTRTHLAQEDTSPCPRCGDEGLADQSRLFNVLQPTRVLTRDRRDDARIRDDSDDRDRRFYVTPITVDVDPGLIDSSWRHTGDTFGVDYTRHASIRHYNLGAQRYDRASESFAGDEVRVNPFHTCDSCGGTTVDGQPTVSQEIAAHLAGSAVAKEAEHHRPWCPHRRSPGTANHVPLVLAHELRTEALRILIPAVTALVEERVVSFAAAVRLGIAAEYGGDPAHLRVLRGTMPDAQSGATRNYVVVYDTQPQGTGYLHRLADPEQFRQILVRARQIIGNCVCRHEGRAACHRCLLRYARDSEFNLMSRDEALGMLSRLLDTWAVRSGTRSTDEISLIHQVESELEMRFLNKLLAWAGERGSGVRVERRTDHDGARIADLRFTAPNGVDVTHWQMKLQNTIRGTRPDVHFRRLDAPSPEIAVYLDGFKYHASPQYNRLADDAEKRNRLRAHDFHVFGITWDDVDGWRGGTGGAEAAWEPYGGLAKQRARDLYRQSVPDADPADLERYLWTNPVELLLRFLAEPDPQRWRRRAEAALAGLLVQATEKPSIADSAGIGERIMASLRGEALPPARPGRITLVRSADAADCPVTIVVDGRGAERIWSALTVVDDRPETVNAATDDGREQHRRRWMGWLAWANIIQFLSSGGGDGAQLAWTALDDFDPASMAVTEGTGLRLTQRPIPVDAETAAWLGLSPETTPPDDDVTSTDSPWGEVLHYLNRDESGLESLVQALIRRDLPVPVVGYELGDQGWQAELAWPEERVAVVLSGAAEDPEVQDRDGAYAGAGWHVRTAREWSADELIDRLGTRSGGGRQ</sequence>
<comment type="caution">
    <text evidence="5">The sequence shown here is derived from an EMBL/GenBank/DDBJ whole genome shotgun (WGS) entry which is preliminary data.</text>
</comment>
<reference evidence="5 6" key="1">
    <citation type="submission" date="2021-01" db="EMBL/GenBank/DDBJ databases">
        <title>Whole genome shotgun sequence of Plantactinospora mayteni NBRC 109088.</title>
        <authorList>
            <person name="Komaki H."/>
            <person name="Tamura T."/>
        </authorList>
    </citation>
    <scope>NUCLEOTIDE SEQUENCE [LARGE SCALE GENOMIC DNA]</scope>
    <source>
        <strain evidence="5 6">NBRC 109088</strain>
    </source>
</reference>
<keyword evidence="5" id="KW-0347">Helicase</keyword>
<dbReference type="EMBL" id="BONX01000023">
    <property type="protein sequence ID" value="GIG96995.1"/>
    <property type="molecule type" value="Genomic_DNA"/>
</dbReference>